<dbReference type="InterPro" id="IPR006860">
    <property type="entry name" value="FecR"/>
</dbReference>
<dbReference type="Proteomes" id="UP000245627">
    <property type="component" value="Unassembled WGS sequence"/>
</dbReference>
<dbReference type="RefSeq" id="WP_116776717.1">
    <property type="nucleotide sequence ID" value="NZ_QDKG01000006.1"/>
</dbReference>
<dbReference type="PANTHER" id="PTHR30273:SF2">
    <property type="entry name" value="PROTEIN FECR"/>
    <property type="match status" value="1"/>
</dbReference>
<protein>
    <submittedName>
        <fullName evidence="4">Uncharacterized protein</fullName>
    </submittedName>
</protein>
<feature type="domain" description="Protein FecR C-terminal" evidence="3">
    <location>
        <begin position="255"/>
        <end position="322"/>
    </location>
</feature>
<dbReference type="GO" id="GO:0016989">
    <property type="term" value="F:sigma factor antagonist activity"/>
    <property type="evidence" value="ECO:0007669"/>
    <property type="project" value="TreeGrafter"/>
</dbReference>
<dbReference type="Pfam" id="PF04773">
    <property type="entry name" value="FecR"/>
    <property type="match status" value="1"/>
</dbReference>
<keyword evidence="1" id="KW-1133">Transmembrane helix</keyword>
<dbReference type="PANTHER" id="PTHR30273">
    <property type="entry name" value="PERIPLASMIC SIGNAL SENSOR AND SIGMA FACTOR ACTIVATOR FECR-RELATED"/>
    <property type="match status" value="1"/>
</dbReference>
<dbReference type="EMBL" id="QDKG01000006">
    <property type="protein sequence ID" value="PVH24319.1"/>
    <property type="molecule type" value="Genomic_DNA"/>
</dbReference>
<keyword evidence="5" id="KW-1185">Reference proteome</keyword>
<evidence type="ECO:0000259" key="2">
    <source>
        <dbReference type="Pfam" id="PF04773"/>
    </source>
</evidence>
<dbReference type="InterPro" id="IPR032508">
    <property type="entry name" value="FecR_C"/>
</dbReference>
<dbReference type="AlphaFoldDB" id="A0A2T8HFU3"/>
<dbReference type="OrthoDB" id="700427at2"/>
<dbReference type="Pfam" id="PF16344">
    <property type="entry name" value="FecR_C"/>
    <property type="match status" value="1"/>
</dbReference>
<dbReference type="Gene3D" id="2.60.120.1440">
    <property type="match status" value="1"/>
</dbReference>
<dbReference type="Gene3D" id="3.55.50.30">
    <property type="match status" value="1"/>
</dbReference>
<evidence type="ECO:0000259" key="3">
    <source>
        <dbReference type="Pfam" id="PF16344"/>
    </source>
</evidence>
<keyword evidence="1" id="KW-0812">Transmembrane</keyword>
<evidence type="ECO:0000313" key="5">
    <source>
        <dbReference type="Proteomes" id="UP000245627"/>
    </source>
</evidence>
<evidence type="ECO:0000313" key="4">
    <source>
        <dbReference type="EMBL" id="PVH24319.1"/>
    </source>
</evidence>
<keyword evidence="1" id="KW-0472">Membrane</keyword>
<reference evidence="4 5" key="1">
    <citation type="submission" date="2018-04" db="EMBL/GenBank/DDBJ databases">
        <title>Sphingobacterium cortibacter sp. nov.</title>
        <authorList>
            <person name="Li Y."/>
        </authorList>
    </citation>
    <scope>NUCLEOTIDE SEQUENCE [LARGE SCALE GENOMIC DNA]</scope>
    <source>
        <strain evidence="4 5">2c-3</strain>
    </source>
</reference>
<gene>
    <name evidence="4" type="ORF">DC487_14640</name>
</gene>
<name>A0A2T8HFU3_9SPHI</name>
<proteinExistence type="predicted"/>
<sequence>MNLERFKRILKNYLDGKLSEEEEQHVDGWFDSISNDNIAPFRDTHHKEQIKADLLARMPYGTPLIKPTPLIRRPVFISIAASIVLICTISFLFLDRNSLSITALTSHLTNNFEEVSTPAGEMQEYILPDHSSIWLSGNSKIRFDKKSYSAERKIYLDQGEAFFDVQRDTLHPFAIETGNLSIQVLGTSFNVKHSTQRKRVTIDVKTGKVLVKDRQSQEQQLLTKGKSLRYDAQNGFQLFNSDPTNADLWTRNGIFLHNTTFGELQEVMHSRYGLTLRSDSLNTETFRYSILMPQVRSVDDLLTMICTIHQINYRRKNDEIILYR</sequence>
<dbReference type="InterPro" id="IPR012373">
    <property type="entry name" value="Ferrdict_sens_TM"/>
</dbReference>
<feature type="domain" description="FecR protein" evidence="2">
    <location>
        <begin position="114"/>
        <end position="209"/>
    </location>
</feature>
<accession>A0A2T8HFU3</accession>
<organism evidence="4 5">
    <name type="scientific">Sphingobacterium corticibacter</name>
    <dbReference type="NCBI Taxonomy" id="2171749"/>
    <lineage>
        <taxon>Bacteria</taxon>
        <taxon>Pseudomonadati</taxon>
        <taxon>Bacteroidota</taxon>
        <taxon>Sphingobacteriia</taxon>
        <taxon>Sphingobacteriales</taxon>
        <taxon>Sphingobacteriaceae</taxon>
        <taxon>Sphingobacterium</taxon>
    </lineage>
</organism>
<comment type="caution">
    <text evidence="4">The sequence shown here is derived from an EMBL/GenBank/DDBJ whole genome shotgun (WGS) entry which is preliminary data.</text>
</comment>
<evidence type="ECO:0000256" key="1">
    <source>
        <dbReference type="SAM" id="Phobius"/>
    </source>
</evidence>
<dbReference type="PIRSF" id="PIRSF018266">
    <property type="entry name" value="FecR"/>
    <property type="match status" value="1"/>
</dbReference>
<feature type="transmembrane region" description="Helical" evidence="1">
    <location>
        <begin position="75"/>
        <end position="94"/>
    </location>
</feature>